<protein>
    <submittedName>
        <fullName evidence="2">DUF1223 domain-containing protein</fullName>
    </submittedName>
</protein>
<gene>
    <name evidence="2" type="ORF">ACFPN1_12040</name>
</gene>
<evidence type="ECO:0000313" key="2">
    <source>
        <dbReference type="EMBL" id="MFC5570791.1"/>
    </source>
</evidence>
<feature type="signal peptide" evidence="1">
    <location>
        <begin position="1"/>
        <end position="18"/>
    </location>
</feature>
<dbReference type="RefSeq" id="WP_386755266.1">
    <property type="nucleotide sequence ID" value="NZ_JBHSNM010000004.1"/>
</dbReference>
<reference evidence="3" key="1">
    <citation type="journal article" date="2019" name="Int. J. Syst. Evol. Microbiol.">
        <title>The Global Catalogue of Microorganisms (GCM) 10K type strain sequencing project: providing services to taxonomists for standard genome sequencing and annotation.</title>
        <authorList>
            <consortium name="The Broad Institute Genomics Platform"/>
            <consortium name="The Broad Institute Genome Sequencing Center for Infectious Disease"/>
            <person name="Wu L."/>
            <person name="Ma J."/>
        </authorList>
    </citation>
    <scope>NUCLEOTIDE SEQUENCE [LARGE SCALE GENOMIC DNA]</scope>
    <source>
        <strain evidence="3">KACC 11407</strain>
    </source>
</reference>
<dbReference type="Pfam" id="PF06764">
    <property type="entry name" value="DUF1223"/>
    <property type="match status" value="1"/>
</dbReference>
<organism evidence="2 3">
    <name type="scientific">Lysobacter yangpyeongensis</name>
    <dbReference type="NCBI Taxonomy" id="346182"/>
    <lineage>
        <taxon>Bacteria</taxon>
        <taxon>Pseudomonadati</taxon>
        <taxon>Pseudomonadota</taxon>
        <taxon>Gammaproteobacteria</taxon>
        <taxon>Lysobacterales</taxon>
        <taxon>Lysobacteraceae</taxon>
        <taxon>Lysobacter</taxon>
    </lineage>
</organism>
<dbReference type="SUPFAM" id="SSF52833">
    <property type="entry name" value="Thioredoxin-like"/>
    <property type="match status" value="1"/>
</dbReference>
<dbReference type="InterPro" id="IPR010634">
    <property type="entry name" value="DUF1223"/>
</dbReference>
<keyword evidence="1" id="KW-0732">Signal</keyword>
<dbReference type="EMBL" id="JBHSNM010000004">
    <property type="protein sequence ID" value="MFC5570791.1"/>
    <property type="molecule type" value="Genomic_DNA"/>
</dbReference>
<keyword evidence="3" id="KW-1185">Reference proteome</keyword>
<dbReference type="PANTHER" id="PTHR36057">
    <property type="match status" value="1"/>
</dbReference>
<comment type="caution">
    <text evidence="2">The sequence shown here is derived from an EMBL/GenBank/DDBJ whole genome shotgun (WGS) entry which is preliminary data.</text>
</comment>
<name>A0ABW0SQ23_9GAMM</name>
<feature type="chain" id="PRO_5046753320" evidence="1">
    <location>
        <begin position="19"/>
        <end position="260"/>
    </location>
</feature>
<proteinExistence type="predicted"/>
<evidence type="ECO:0000313" key="3">
    <source>
        <dbReference type="Proteomes" id="UP001596036"/>
    </source>
</evidence>
<dbReference type="InterPro" id="IPR036249">
    <property type="entry name" value="Thioredoxin-like_sf"/>
</dbReference>
<dbReference type="PANTHER" id="PTHR36057:SF1">
    <property type="entry name" value="LIPOPROTEIN LIPID ATTACHMENT SITE-LIKE PROTEIN, PUTATIVE (DUF1223)-RELATED"/>
    <property type="match status" value="1"/>
</dbReference>
<sequence>MRRLPVVLLCCLALPAWAASPACAVHSGVARVPLVELYTAEGCSSCPPADRWLGTLVEAQPEVAALAFHVDYWNDEGWVDPFSDAAYTQRQSYRVRLAKKKTLVTPQVMLGAQTMLDWRTPAGVNRALRSAREGAAEVELSLSGNVTGDRAQLQLSARPATGTTRTAAAEAAPMLWLALYQAGVDREITAGENRGVSLHHTHVVRKLAGPWKLDAAGTQGAVQIPLQGLDPAGLGVVLFAESAQDARTLQSLVLPLRDCR</sequence>
<dbReference type="Proteomes" id="UP001596036">
    <property type="component" value="Unassembled WGS sequence"/>
</dbReference>
<accession>A0ABW0SQ23</accession>
<evidence type="ECO:0000256" key="1">
    <source>
        <dbReference type="SAM" id="SignalP"/>
    </source>
</evidence>